<keyword evidence="2" id="KW-0963">Cytoplasm</keyword>
<keyword evidence="3" id="KW-0808">Transferase</keyword>
<gene>
    <name evidence="7" type="ORF">ACFPP9_21385</name>
</gene>
<accession>A0ABW0Q213</accession>
<feature type="domain" description="Poly-beta-hydroxybutyrate polymerase N-terminal" evidence="6">
    <location>
        <begin position="120"/>
        <end position="292"/>
    </location>
</feature>
<reference evidence="8" key="1">
    <citation type="journal article" date="2019" name="Int. J. Syst. Evol. Microbiol.">
        <title>The Global Catalogue of Microorganisms (GCM) 10K type strain sequencing project: providing services to taxonomists for standard genome sequencing and annotation.</title>
        <authorList>
            <consortium name="The Broad Institute Genomics Platform"/>
            <consortium name="The Broad Institute Genome Sequencing Center for Infectious Disease"/>
            <person name="Wu L."/>
            <person name="Ma J."/>
        </authorList>
    </citation>
    <scope>NUCLEOTIDE SEQUENCE [LARGE SCALE GENOMIC DNA]</scope>
    <source>
        <strain evidence="8">KACC 12633</strain>
    </source>
</reference>
<evidence type="ECO:0000256" key="1">
    <source>
        <dbReference type="ARBA" id="ARBA00004496"/>
    </source>
</evidence>
<evidence type="ECO:0000256" key="3">
    <source>
        <dbReference type="ARBA" id="ARBA00022679"/>
    </source>
</evidence>
<comment type="caution">
    <text evidence="7">The sequence shown here is derived from an EMBL/GenBank/DDBJ whole genome shotgun (WGS) entry which is preliminary data.</text>
</comment>
<dbReference type="RefSeq" id="WP_266343494.1">
    <property type="nucleotide sequence ID" value="NZ_JAPKNH010000003.1"/>
</dbReference>
<keyword evidence="4" id="KW-0012">Acyltransferase</keyword>
<dbReference type="Pfam" id="PF00561">
    <property type="entry name" value="Abhydrolase_1"/>
    <property type="match status" value="1"/>
</dbReference>
<dbReference type="Proteomes" id="UP001596150">
    <property type="component" value="Unassembled WGS sequence"/>
</dbReference>
<evidence type="ECO:0000259" key="5">
    <source>
        <dbReference type="Pfam" id="PF00561"/>
    </source>
</evidence>
<dbReference type="InterPro" id="IPR000073">
    <property type="entry name" value="AB_hydrolase_1"/>
</dbReference>
<protein>
    <submittedName>
        <fullName evidence="7">PHA/PHB synthase family protein</fullName>
    </submittedName>
</protein>
<comment type="subcellular location">
    <subcellularLocation>
        <location evidence="1">Cytoplasm</location>
    </subcellularLocation>
</comment>
<evidence type="ECO:0000256" key="4">
    <source>
        <dbReference type="ARBA" id="ARBA00023315"/>
    </source>
</evidence>
<dbReference type="InterPro" id="IPR010941">
    <property type="entry name" value="PhaC_N"/>
</dbReference>
<dbReference type="InterPro" id="IPR010963">
    <property type="entry name" value="PHA_synth_I"/>
</dbReference>
<organism evidence="7 8">
    <name type="scientific">Kaistia terrae</name>
    <dbReference type="NCBI Taxonomy" id="537017"/>
    <lineage>
        <taxon>Bacteria</taxon>
        <taxon>Pseudomonadati</taxon>
        <taxon>Pseudomonadota</taxon>
        <taxon>Alphaproteobacteria</taxon>
        <taxon>Hyphomicrobiales</taxon>
        <taxon>Kaistiaceae</taxon>
        <taxon>Kaistia</taxon>
    </lineage>
</organism>
<dbReference type="PANTHER" id="PTHR36837">
    <property type="entry name" value="POLY(3-HYDROXYALKANOATE) POLYMERASE SUBUNIT PHAC"/>
    <property type="match status" value="1"/>
</dbReference>
<sequence>MAKDKSGSDGTTTDSAPISLIIKDPEKFAQNIAKMIEGMTRAANAFLKPREDGKLSEDVTDEIAEIVRTLAKVVEYWTAEPGRSIQAQSKLYGQYFMLWTSMMQRMSGVPMPPVAEPDARDRRFKDPQWSENQFFDFVKQFYLITTRWAEQMVESATDLDPHVRLKAGFYVRQIANAISPSNFLFTNPEILRDTLDSSADNLVRGMDMLAEDIAAGNGELVIRQSNNSHFAIGKNLALSPGKVILQTEVCQLIQYKPATKDVLKRPLLIVPPWINKFYILDLNPEKSFVKWAVEQGHTVFVVSWINPDERQAEKSFEHYMREGILESLDTIQKITGENEINAIGYCVGGTLLSYTLAYMAGVGDTRIASATLFATQVDFTHAGDLKVFIDEEQIEAVEKKMSVRGYLEGKNMTSSFNMLRSNDLIWSYVVNNYFRGKEPIPFDLLYWNSDATRMPAANHSFYLRNCYLDNKLAEGELSIEGKPLSLGDVTIPIYNLATRDDHIAPPRSVFFGSSFFGGPVTFVLAGSGHIAGVINPPSRGKYQYWTGPAPHGDGLDSWLGRAKEHPGSWWPHWQSWIEAQDSQRVKARTPGGRKVKAIEDAPGSYVKVMA</sequence>
<evidence type="ECO:0000313" key="8">
    <source>
        <dbReference type="Proteomes" id="UP001596150"/>
    </source>
</evidence>
<dbReference type="PANTHER" id="PTHR36837:SF5">
    <property type="entry name" value="POLY-3-HYDROXYBUTYRATE SYNTHASE"/>
    <property type="match status" value="1"/>
</dbReference>
<keyword evidence="8" id="KW-1185">Reference proteome</keyword>
<dbReference type="NCBIfam" id="TIGR01838">
    <property type="entry name" value="PHA_synth_I"/>
    <property type="match status" value="1"/>
</dbReference>
<name>A0ABW0Q213_9HYPH</name>
<dbReference type="InterPro" id="IPR029058">
    <property type="entry name" value="AB_hydrolase_fold"/>
</dbReference>
<proteinExistence type="predicted"/>
<evidence type="ECO:0000313" key="7">
    <source>
        <dbReference type="EMBL" id="MFC5518344.1"/>
    </source>
</evidence>
<dbReference type="EMBL" id="JBHSML010000013">
    <property type="protein sequence ID" value="MFC5518344.1"/>
    <property type="molecule type" value="Genomic_DNA"/>
</dbReference>
<feature type="domain" description="AB hydrolase-1" evidence="5">
    <location>
        <begin position="294"/>
        <end position="531"/>
    </location>
</feature>
<dbReference type="Gene3D" id="3.40.50.1820">
    <property type="entry name" value="alpha/beta hydrolase"/>
    <property type="match status" value="1"/>
</dbReference>
<dbReference type="Pfam" id="PF07167">
    <property type="entry name" value="PhaC_N"/>
    <property type="match status" value="1"/>
</dbReference>
<dbReference type="InterPro" id="IPR051321">
    <property type="entry name" value="PHA/PHB_synthase"/>
</dbReference>
<dbReference type="SUPFAM" id="SSF53474">
    <property type="entry name" value="alpha/beta-Hydrolases"/>
    <property type="match status" value="1"/>
</dbReference>
<evidence type="ECO:0000256" key="2">
    <source>
        <dbReference type="ARBA" id="ARBA00022490"/>
    </source>
</evidence>
<evidence type="ECO:0000259" key="6">
    <source>
        <dbReference type="Pfam" id="PF07167"/>
    </source>
</evidence>